<reference evidence="2 3" key="1">
    <citation type="submission" date="2023-10" db="EMBL/GenBank/DDBJ databases">
        <title>Comparative genomics analysis reveals potential genetic determinants of host preference in Cryptosporidium xiaoi.</title>
        <authorList>
            <person name="Xiao L."/>
            <person name="Li J."/>
        </authorList>
    </citation>
    <scope>NUCLEOTIDE SEQUENCE [LARGE SCALE GENOMIC DNA]</scope>
    <source>
        <strain evidence="2 3">52996</strain>
    </source>
</reference>
<evidence type="ECO:0000256" key="1">
    <source>
        <dbReference type="SAM" id="SignalP"/>
    </source>
</evidence>
<accession>A0AAV9Y3J1</accession>
<evidence type="ECO:0000313" key="3">
    <source>
        <dbReference type="Proteomes" id="UP001311799"/>
    </source>
</evidence>
<proteinExistence type="predicted"/>
<dbReference type="EMBL" id="JAWDEY010000001">
    <property type="protein sequence ID" value="KAK6591244.1"/>
    <property type="molecule type" value="Genomic_DNA"/>
</dbReference>
<dbReference type="Proteomes" id="UP001311799">
    <property type="component" value="Unassembled WGS sequence"/>
</dbReference>
<evidence type="ECO:0000313" key="2">
    <source>
        <dbReference type="EMBL" id="KAK6591244.1"/>
    </source>
</evidence>
<sequence>MNLLGLVLLIPTLVKSQIMSDDYTTFSMKVNETMAQGAWGMDIKLDEVNKQPRYDLTLWSSIGFPSIMTPCSYMYPIIISVKNLNHTFNSNPVSFSCNHAGLTGPIWISTAFGSISVNQTSTYYTACNIVVEYLNDYEPTMIQSTSATNFTYLIPGTIIKSAIGSINIEKGSVSNAPGSDSVLTWLQQHYYSESWVNVGTLLNLANPLTDSFVLPLKYKIDLPTEILPGSFIEGSSPEEHAYIDLFNITISSGKYSDDSNSKSPSSFNFWKPKNNIAGFLPPVINSAQGGFIAIQNNVTLNEYNSAVPFGWTNIALGVSPIKVILPSNLPYSNHTDCSNGYIFYYPVDPFWNPSNNSKPYNLSYLLNGKNNTNIFSSYFSRISRNTIQTSHFFSKRPFLNSVKYNGQLQNTLSTYLTFSNNFIGGCYYNGTFPYNPKIPLVTGNKAEIGLCGTQINDLSTQFKTPYYRPPIHLLSGPSPYNYFFIITSLVQYIGYTHKGTLKTDLNDNLREIKGTYPSNGLLHSLLLASPVNSPFIFFSLPNYINDDTTVVLGDAFYQFGERYINRNYGLYGTPGSGSTCRAARFVPIKRDMYSLKVVWQCRSRTRPISESWEKLIYEPRETVSSCNTNNEYESCLLSSSTSSNGYPGMVNSYVKEHVSSLKGSSFKTDRFLAISLTMFTDTMYYTSPNPSEKKSVKLFSPPVSDFIAPNYCIKIPMIPMIPIKTNKHVFIIYPTVKPWDHVKNTKYSFIIPFNKSFRITHKITLGYTTDVDVNKEFYITSNLFCENLRKIPGNTNIKKITISDISNSSTKSLFITTKYPVIQNSKFSDCINQLIISENNNPTSTATSYEAFMQSVPSNIKNEFVSIEFGGVDFPPNMGKLSHFQPNDNDGVSLGDSIYLKLNNLQFTNKEQDDGFASFGVIASSTQIISKNSTVILLGDSLMQFPSSVRLPATQKEWYVYLRAQTVTNSGCFIPCQSPIRNSVYSHWCTNDPTLINSLSCPFVKILTKEKDSNAEIEDAIALVTHPLAYTSPLETINIVRGLFEQETKNKIIWNTYFDAIFSMSLELQQIPGAYDFPGFKLISLDIIKKVAETYLNDNKIDLDISRLFNVVMNVTLNAECTNNPGVQNLVLETTDLLIKISSWSEILRNKYKANIITRLLEAVGNRFSFWSYSGELLTWDGYESGISFSTQTIDEITAKKSVNVNGIVVGGFKFNEIQNLIPVESIYFHSYPEEYDSEMLWFASSGCPNATATISSYIFPNKEISDMLVYNAIHKKNTPIQVGGAAIYLCSIDYYSYGNTPATFTIPLSFDIPVNMTNIGCAMNINSEWRSDLCSSSISPIRQESKQFVIECSCQGLAPYAIFANVSSTEIDNGNFGESDNGSRPQIPPMDNKWDGISGNLSNIGISKEDALEIINSSHSGFIFIDENIKTEYIPPQAQKLLGNDTLGIAALYTQMGRSQYISNISSTWGYNVGEAWFNSTVAKGGDINVENFLSWEPFNSTKSKENDNTN</sequence>
<protein>
    <submittedName>
        <fullName evidence="2">Uncharacterized protein</fullName>
    </submittedName>
</protein>
<feature type="chain" id="PRO_5043541621" evidence="1">
    <location>
        <begin position="17"/>
        <end position="1512"/>
    </location>
</feature>
<gene>
    <name evidence="2" type="ORF">RS030_101681</name>
</gene>
<keyword evidence="1" id="KW-0732">Signal</keyword>
<organism evidence="2 3">
    <name type="scientific">Cryptosporidium xiaoi</name>
    <dbReference type="NCBI Taxonomy" id="659607"/>
    <lineage>
        <taxon>Eukaryota</taxon>
        <taxon>Sar</taxon>
        <taxon>Alveolata</taxon>
        <taxon>Apicomplexa</taxon>
        <taxon>Conoidasida</taxon>
        <taxon>Coccidia</taxon>
        <taxon>Eucoccidiorida</taxon>
        <taxon>Eimeriorina</taxon>
        <taxon>Cryptosporidiidae</taxon>
        <taxon>Cryptosporidium</taxon>
    </lineage>
</organism>
<comment type="caution">
    <text evidence="2">The sequence shown here is derived from an EMBL/GenBank/DDBJ whole genome shotgun (WGS) entry which is preliminary data.</text>
</comment>
<name>A0AAV9Y3J1_9CRYT</name>
<keyword evidence="3" id="KW-1185">Reference proteome</keyword>
<feature type="signal peptide" evidence="1">
    <location>
        <begin position="1"/>
        <end position="16"/>
    </location>
</feature>